<evidence type="ECO:0000313" key="9">
    <source>
        <dbReference type="Proteomes" id="UP000478148"/>
    </source>
</evidence>
<name>A0A6M1LCK1_9ACTN</name>
<keyword evidence="4" id="KW-0805">Transcription regulation</keyword>
<organism evidence="8 9">
    <name type="scientific">Verrucosispora sioxanthis</name>
    <dbReference type="NCBI Taxonomy" id="2499994"/>
    <lineage>
        <taxon>Bacteria</taxon>
        <taxon>Bacillati</taxon>
        <taxon>Actinomycetota</taxon>
        <taxon>Actinomycetes</taxon>
        <taxon>Micromonosporales</taxon>
        <taxon>Micromonosporaceae</taxon>
        <taxon>Micromonospora</taxon>
    </lineage>
</organism>
<dbReference type="RefSeq" id="WP_164449688.1">
    <property type="nucleotide sequence ID" value="NZ_SAIY01000011.1"/>
</dbReference>
<evidence type="ECO:0000256" key="5">
    <source>
        <dbReference type="ARBA" id="ARBA00023125"/>
    </source>
</evidence>
<dbReference type="AlphaFoldDB" id="A0A6M1LCK1"/>
<dbReference type="SUPFAM" id="SSF46785">
    <property type="entry name" value="Winged helix' DNA-binding domain"/>
    <property type="match status" value="1"/>
</dbReference>
<dbReference type="InterPro" id="IPR036390">
    <property type="entry name" value="WH_DNA-bd_sf"/>
</dbReference>
<keyword evidence="3 7" id="KW-0862">Zinc</keyword>
<dbReference type="GO" id="GO:0005829">
    <property type="term" value="C:cytosol"/>
    <property type="evidence" value="ECO:0007669"/>
    <property type="project" value="TreeGrafter"/>
</dbReference>
<dbReference type="InterPro" id="IPR043135">
    <property type="entry name" value="Fur_C"/>
</dbReference>
<dbReference type="EMBL" id="SAIY01000011">
    <property type="protein sequence ID" value="NGM15854.1"/>
    <property type="molecule type" value="Genomic_DNA"/>
</dbReference>
<dbReference type="GO" id="GO:1900376">
    <property type="term" value="P:regulation of secondary metabolite biosynthetic process"/>
    <property type="evidence" value="ECO:0007669"/>
    <property type="project" value="TreeGrafter"/>
</dbReference>
<dbReference type="Gene3D" id="3.30.1490.190">
    <property type="match status" value="1"/>
</dbReference>
<dbReference type="InterPro" id="IPR002481">
    <property type="entry name" value="FUR"/>
</dbReference>
<feature type="binding site" evidence="7">
    <location>
        <position position="94"/>
    </location>
    <ligand>
        <name>Zn(2+)</name>
        <dbReference type="ChEBI" id="CHEBI:29105"/>
    </ligand>
</feature>
<protein>
    <submittedName>
        <fullName evidence="8">Transcriptional repressor</fullName>
    </submittedName>
</protein>
<comment type="caution">
    <text evidence="8">The sequence shown here is derived from an EMBL/GenBank/DDBJ whole genome shotgun (WGS) entry which is preliminary data.</text>
</comment>
<dbReference type="GO" id="GO:0003700">
    <property type="term" value="F:DNA-binding transcription factor activity"/>
    <property type="evidence" value="ECO:0007669"/>
    <property type="project" value="InterPro"/>
</dbReference>
<evidence type="ECO:0000256" key="4">
    <source>
        <dbReference type="ARBA" id="ARBA00023015"/>
    </source>
</evidence>
<dbReference type="Gene3D" id="1.10.10.10">
    <property type="entry name" value="Winged helix-like DNA-binding domain superfamily/Winged helix DNA-binding domain"/>
    <property type="match status" value="1"/>
</dbReference>
<keyword evidence="5" id="KW-0238">DNA-binding</keyword>
<dbReference type="Proteomes" id="UP000478148">
    <property type="component" value="Unassembled WGS sequence"/>
</dbReference>
<dbReference type="InterPro" id="IPR036388">
    <property type="entry name" value="WH-like_DNA-bd_sf"/>
</dbReference>
<comment type="similarity">
    <text evidence="1">Belongs to the Fur family.</text>
</comment>
<dbReference type="GO" id="GO:0045892">
    <property type="term" value="P:negative regulation of DNA-templated transcription"/>
    <property type="evidence" value="ECO:0007669"/>
    <property type="project" value="TreeGrafter"/>
</dbReference>
<dbReference type="GO" id="GO:0008270">
    <property type="term" value="F:zinc ion binding"/>
    <property type="evidence" value="ECO:0007669"/>
    <property type="project" value="TreeGrafter"/>
</dbReference>
<sequence>MTAPLVPDAQLRGAGLSSTAQRRAVLALLVGRARPLTAQQVHVELNRSGRHIGLTTVYRALHSLTDAGLLHTFDIDGQRAYRHCGTTPHQHLICTRCETVTECPPEIVTNWLSELHQHTGFTPHPDRLDLRGVCATCTGP</sequence>
<feature type="binding site" evidence="7">
    <location>
        <position position="97"/>
    </location>
    <ligand>
        <name>Zn(2+)</name>
        <dbReference type="ChEBI" id="CHEBI:29105"/>
    </ligand>
</feature>
<evidence type="ECO:0000256" key="2">
    <source>
        <dbReference type="ARBA" id="ARBA00022491"/>
    </source>
</evidence>
<comment type="cofactor">
    <cofactor evidence="7">
        <name>Zn(2+)</name>
        <dbReference type="ChEBI" id="CHEBI:29105"/>
    </cofactor>
    <text evidence="7">Binds 1 zinc ion per subunit.</text>
</comment>
<proteinExistence type="inferred from homology"/>
<feature type="binding site" evidence="7">
    <location>
        <position position="134"/>
    </location>
    <ligand>
        <name>Zn(2+)</name>
        <dbReference type="ChEBI" id="CHEBI:29105"/>
    </ligand>
</feature>
<evidence type="ECO:0000256" key="1">
    <source>
        <dbReference type="ARBA" id="ARBA00007957"/>
    </source>
</evidence>
<reference evidence="8 9" key="1">
    <citation type="submission" date="2020-02" db="EMBL/GenBank/DDBJ databases">
        <title>Draft Genome Sequence of Verrucosispora sp. Strain CWR15, Isolated from Gulf of Mexico Sponge.</title>
        <authorList>
            <person name="Kennedy S.J."/>
            <person name="Cella E."/>
            <person name="Azarian T."/>
            <person name="Baker B.J."/>
            <person name="Shaw L.N."/>
        </authorList>
    </citation>
    <scope>NUCLEOTIDE SEQUENCE [LARGE SCALE GENOMIC DNA]</scope>
    <source>
        <strain evidence="8 9">CWR15</strain>
    </source>
</reference>
<feature type="binding site" evidence="7">
    <location>
        <position position="137"/>
    </location>
    <ligand>
        <name>Zn(2+)</name>
        <dbReference type="ChEBI" id="CHEBI:29105"/>
    </ligand>
</feature>
<gene>
    <name evidence="8" type="ORF">ENC19_26075</name>
</gene>
<evidence type="ECO:0000256" key="6">
    <source>
        <dbReference type="ARBA" id="ARBA00023163"/>
    </source>
</evidence>
<evidence type="ECO:0000313" key="8">
    <source>
        <dbReference type="EMBL" id="NGM15854.1"/>
    </source>
</evidence>
<dbReference type="CDD" id="cd07153">
    <property type="entry name" value="Fur_like"/>
    <property type="match status" value="1"/>
</dbReference>
<evidence type="ECO:0000256" key="7">
    <source>
        <dbReference type="PIRSR" id="PIRSR602481-1"/>
    </source>
</evidence>
<keyword evidence="6" id="KW-0804">Transcription</keyword>
<evidence type="ECO:0000256" key="3">
    <source>
        <dbReference type="ARBA" id="ARBA00022833"/>
    </source>
</evidence>
<keyword evidence="7" id="KW-0479">Metal-binding</keyword>
<keyword evidence="2" id="KW-0678">Repressor</keyword>
<dbReference type="PANTHER" id="PTHR33202:SF6">
    <property type="entry name" value="ZINC UPTAKE REGULATION PROTEIN"/>
    <property type="match status" value="1"/>
</dbReference>
<keyword evidence="9" id="KW-1185">Reference proteome</keyword>
<dbReference type="Pfam" id="PF01475">
    <property type="entry name" value="FUR"/>
    <property type="match status" value="1"/>
</dbReference>
<dbReference type="GO" id="GO:0000976">
    <property type="term" value="F:transcription cis-regulatory region binding"/>
    <property type="evidence" value="ECO:0007669"/>
    <property type="project" value="TreeGrafter"/>
</dbReference>
<accession>A0A6M1LCK1</accession>
<dbReference type="PANTHER" id="PTHR33202">
    <property type="entry name" value="ZINC UPTAKE REGULATION PROTEIN"/>
    <property type="match status" value="1"/>
</dbReference>